<protein>
    <submittedName>
        <fullName evidence="3">Uncharacterized protein</fullName>
    </submittedName>
</protein>
<evidence type="ECO:0000313" key="3">
    <source>
        <dbReference type="EMBL" id="EAN81552.1"/>
    </source>
</evidence>
<dbReference type="KEGG" id="tcr:509145.19"/>
<keyword evidence="4" id="KW-1185">Reference proteome</keyword>
<sequence length="342" mass="39096">MDASGMNGVFFIFSFFLSFFIYFLLSVSLSLSLYVCVCDHLQSTRLLFIIIIYCFFFVVVVVIRIGMVEACVFVLFVSEGIVRREQRKRNREKERERRRERPIHVYFYFYVFRRKQQQQKTKHTHTHTHTKGKGGSIMEEPTFMRIVLHVFGLRAEIISAEFVRFSMSRPRGNCPYLTPQFIREGEQEQQRYIPPSVDQLRLALVSDAEEMGEWGTTAPLLLEKTRPSLSGNGMRNGNDVNDNLLYFTASVQVPASSVKEHTLRFRLVIVDEPLLSAIAAMSTTATSSSGMGLCVAKGIRPGAAIVAVENAYWQPETVTLVPSDSHDGKTWHAYIDLRDRVV</sequence>
<dbReference type="GeneID" id="3532503"/>
<evidence type="ECO:0000313" key="4">
    <source>
        <dbReference type="Proteomes" id="UP000002296"/>
    </source>
</evidence>
<dbReference type="PaxDb" id="353153-Q4CMP9"/>
<evidence type="ECO:0000256" key="1">
    <source>
        <dbReference type="SAM" id="MobiDB-lite"/>
    </source>
</evidence>
<feature type="region of interest" description="Disordered" evidence="1">
    <location>
        <begin position="116"/>
        <end position="135"/>
    </location>
</feature>
<dbReference type="AlphaFoldDB" id="Q4CMP9"/>
<keyword evidence="2" id="KW-0812">Transmembrane</keyword>
<organism evidence="3 4">
    <name type="scientific">Trypanosoma cruzi (strain CL Brener)</name>
    <dbReference type="NCBI Taxonomy" id="353153"/>
    <lineage>
        <taxon>Eukaryota</taxon>
        <taxon>Discoba</taxon>
        <taxon>Euglenozoa</taxon>
        <taxon>Kinetoplastea</taxon>
        <taxon>Metakinetoplastina</taxon>
        <taxon>Trypanosomatida</taxon>
        <taxon>Trypanosomatidae</taxon>
        <taxon>Trypanosoma</taxon>
        <taxon>Schizotrypanum</taxon>
    </lineage>
</organism>
<feature type="transmembrane region" description="Helical" evidence="2">
    <location>
        <begin position="9"/>
        <end position="34"/>
    </location>
</feature>
<feature type="transmembrane region" description="Helical" evidence="2">
    <location>
        <begin position="46"/>
        <end position="77"/>
    </location>
</feature>
<feature type="compositionally biased region" description="Basic residues" evidence="1">
    <location>
        <begin position="116"/>
        <end position="132"/>
    </location>
</feature>
<keyword evidence="2" id="KW-0472">Membrane</keyword>
<feature type="non-terminal residue" evidence="3">
    <location>
        <position position="342"/>
    </location>
</feature>
<dbReference type="InParanoid" id="Q4CMP9"/>
<comment type="caution">
    <text evidence="3">The sequence shown here is derived from an EMBL/GenBank/DDBJ whole genome shotgun (WGS) entry which is preliminary data.</text>
</comment>
<gene>
    <name evidence="3" type="ORF">Tc00.1047053509145.19</name>
</gene>
<proteinExistence type="predicted"/>
<reference evidence="3 4" key="1">
    <citation type="journal article" date="2005" name="Science">
        <title>The genome sequence of Trypanosoma cruzi, etiologic agent of Chagas disease.</title>
        <authorList>
            <person name="El-Sayed N.M."/>
            <person name="Myler P.J."/>
            <person name="Bartholomeu D.C."/>
            <person name="Nilsson D."/>
            <person name="Aggarwal G."/>
            <person name="Tran A.N."/>
            <person name="Ghedin E."/>
            <person name="Worthey E.A."/>
            <person name="Delcher A.L."/>
            <person name="Blandin G."/>
            <person name="Westenberger S.J."/>
            <person name="Caler E."/>
            <person name="Cerqueira G.C."/>
            <person name="Branche C."/>
            <person name="Haas B."/>
            <person name="Anupama A."/>
            <person name="Arner E."/>
            <person name="Aslund L."/>
            <person name="Attipoe P."/>
            <person name="Bontempi E."/>
            <person name="Bringaud F."/>
            <person name="Burton P."/>
            <person name="Cadag E."/>
            <person name="Campbell D.A."/>
            <person name="Carrington M."/>
            <person name="Crabtree J."/>
            <person name="Darban H."/>
            <person name="da Silveira J.F."/>
            <person name="de Jong P."/>
            <person name="Edwards K."/>
            <person name="Englund P.T."/>
            <person name="Fazelina G."/>
            <person name="Feldblyum T."/>
            <person name="Ferella M."/>
            <person name="Frasch A.C."/>
            <person name="Gull K."/>
            <person name="Horn D."/>
            <person name="Hou L."/>
            <person name="Huang Y."/>
            <person name="Kindlund E."/>
            <person name="Klingbeil M."/>
            <person name="Kluge S."/>
            <person name="Koo H."/>
            <person name="Lacerda D."/>
            <person name="Levin M.J."/>
            <person name="Lorenzi H."/>
            <person name="Louie T."/>
            <person name="Machado C.R."/>
            <person name="McCulloch R."/>
            <person name="McKenna A."/>
            <person name="Mizuno Y."/>
            <person name="Mottram J.C."/>
            <person name="Nelson S."/>
            <person name="Ochaya S."/>
            <person name="Osoegawa K."/>
            <person name="Pai G."/>
            <person name="Parsons M."/>
            <person name="Pentony M."/>
            <person name="Pettersson U."/>
            <person name="Pop M."/>
            <person name="Ramirez J.L."/>
            <person name="Rinta J."/>
            <person name="Robertson L."/>
            <person name="Salzberg S.L."/>
            <person name="Sanchez D.O."/>
            <person name="Seyler A."/>
            <person name="Sharma R."/>
            <person name="Shetty J."/>
            <person name="Simpson A.J."/>
            <person name="Sisk E."/>
            <person name="Tammi M.T."/>
            <person name="Tarleton R."/>
            <person name="Teixeira S."/>
            <person name="Van Aken S."/>
            <person name="Vogt C."/>
            <person name="Ward P.N."/>
            <person name="Wickstead B."/>
            <person name="Wortman J."/>
            <person name="White O."/>
            <person name="Fraser C.M."/>
            <person name="Stuart K.D."/>
            <person name="Andersson B."/>
        </authorList>
    </citation>
    <scope>NUCLEOTIDE SEQUENCE [LARGE SCALE GENOMIC DNA]</scope>
    <source>
        <strain evidence="3 4">CL Brener</strain>
    </source>
</reference>
<dbReference type="STRING" id="353153.Q4CMP9"/>
<accession>Q4CMP9</accession>
<dbReference type="RefSeq" id="XP_802998.1">
    <property type="nucleotide sequence ID" value="XM_797905.1"/>
</dbReference>
<dbReference type="Proteomes" id="UP000002296">
    <property type="component" value="Unassembled WGS sequence"/>
</dbReference>
<evidence type="ECO:0000256" key="2">
    <source>
        <dbReference type="SAM" id="Phobius"/>
    </source>
</evidence>
<dbReference type="EMBL" id="AAHK01003290">
    <property type="protein sequence ID" value="EAN81552.1"/>
    <property type="molecule type" value="Genomic_DNA"/>
</dbReference>
<name>Q4CMP9_TRYCC</name>
<keyword evidence="2" id="KW-1133">Transmembrane helix</keyword>